<dbReference type="PROSITE" id="PS51257">
    <property type="entry name" value="PROKAR_LIPOPROTEIN"/>
    <property type="match status" value="1"/>
</dbReference>
<protein>
    <recommendedName>
        <fullName evidence="2">MD-2-related lipid-recognition domain-containing protein</fullName>
    </recommendedName>
</protein>
<dbReference type="InterPro" id="IPR003172">
    <property type="entry name" value="ML_dom"/>
</dbReference>
<dbReference type="EMBL" id="JAWJWE010000001">
    <property type="protein sequence ID" value="KAK6645342.1"/>
    <property type="molecule type" value="Genomic_DNA"/>
</dbReference>
<dbReference type="InterPro" id="IPR014756">
    <property type="entry name" value="Ig_E-set"/>
</dbReference>
<gene>
    <name evidence="3" type="ORF">RUM43_001618</name>
</gene>
<feature type="signal peptide" evidence="1">
    <location>
        <begin position="1"/>
        <end position="24"/>
    </location>
</feature>
<sequence>MEVANKLLLKIVLLASLTIACSQAEEVKFGPCTNHVNMNCKVDAVRVTPCAEAEENKPCVIKRGKTATIEFDYEPSGNYSDLETRAYWASVTGDLPFIGMDTNGCAHTVCPTTPPKETFSYNLSLSKKLPVVSSSPGERRRC</sequence>
<comment type="caution">
    <text evidence="3">The sequence shown here is derived from an EMBL/GenBank/DDBJ whole genome shotgun (WGS) entry which is preliminary data.</text>
</comment>
<evidence type="ECO:0000313" key="3">
    <source>
        <dbReference type="EMBL" id="KAK6645342.1"/>
    </source>
</evidence>
<evidence type="ECO:0000259" key="2">
    <source>
        <dbReference type="Pfam" id="PF02221"/>
    </source>
</evidence>
<keyword evidence="1" id="KW-0732">Signal</keyword>
<dbReference type="SUPFAM" id="SSF81296">
    <property type="entry name" value="E set domains"/>
    <property type="match status" value="1"/>
</dbReference>
<dbReference type="Gene3D" id="2.60.40.770">
    <property type="match status" value="1"/>
</dbReference>
<dbReference type="Proteomes" id="UP001372834">
    <property type="component" value="Unassembled WGS sequence"/>
</dbReference>
<organism evidence="3 4">
    <name type="scientific">Polyplax serrata</name>
    <name type="common">Common mouse louse</name>
    <dbReference type="NCBI Taxonomy" id="468196"/>
    <lineage>
        <taxon>Eukaryota</taxon>
        <taxon>Metazoa</taxon>
        <taxon>Ecdysozoa</taxon>
        <taxon>Arthropoda</taxon>
        <taxon>Hexapoda</taxon>
        <taxon>Insecta</taxon>
        <taxon>Pterygota</taxon>
        <taxon>Neoptera</taxon>
        <taxon>Paraneoptera</taxon>
        <taxon>Psocodea</taxon>
        <taxon>Troctomorpha</taxon>
        <taxon>Phthiraptera</taxon>
        <taxon>Anoplura</taxon>
        <taxon>Polyplacidae</taxon>
        <taxon>Polyplax</taxon>
    </lineage>
</organism>
<evidence type="ECO:0000256" key="1">
    <source>
        <dbReference type="SAM" id="SignalP"/>
    </source>
</evidence>
<proteinExistence type="predicted"/>
<feature type="chain" id="PRO_5042849589" description="MD-2-related lipid-recognition domain-containing protein" evidence="1">
    <location>
        <begin position="25"/>
        <end position="142"/>
    </location>
</feature>
<dbReference type="AlphaFoldDB" id="A0AAN8XU88"/>
<feature type="domain" description="MD-2-related lipid-recognition" evidence="2">
    <location>
        <begin position="27"/>
        <end position="133"/>
    </location>
</feature>
<accession>A0AAN8XU88</accession>
<name>A0AAN8XU88_POLSC</name>
<reference evidence="3 4" key="1">
    <citation type="submission" date="2023-10" db="EMBL/GenBank/DDBJ databases">
        <title>Genomes of two closely related lineages of the louse Polyplax serrata with different host specificities.</title>
        <authorList>
            <person name="Martinu J."/>
            <person name="Tarabai H."/>
            <person name="Stefka J."/>
            <person name="Hypsa V."/>
        </authorList>
    </citation>
    <scope>NUCLEOTIDE SEQUENCE [LARGE SCALE GENOMIC DNA]</scope>
    <source>
        <strain evidence="3">HR10_N</strain>
    </source>
</reference>
<dbReference type="Pfam" id="PF02221">
    <property type="entry name" value="E1_DerP2_DerF2"/>
    <property type="match status" value="1"/>
</dbReference>
<evidence type="ECO:0000313" key="4">
    <source>
        <dbReference type="Proteomes" id="UP001372834"/>
    </source>
</evidence>